<evidence type="ECO:0000256" key="10">
    <source>
        <dbReference type="ARBA" id="ARBA00049339"/>
    </source>
</evidence>
<dbReference type="SMART" id="SM00836">
    <property type="entry name" value="DALR_1"/>
    <property type="match status" value="1"/>
</dbReference>
<dbReference type="InterPro" id="IPR005148">
    <property type="entry name" value="Arg-tRNA-synth_N"/>
</dbReference>
<gene>
    <name evidence="11" type="primary">argS</name>
    <name evidence="15" type="ORF">A9A59_1846</name>
</gene>
<evidence type="ECO:0000256" key="5">
    <source>
        <dbReference type="ARBA" id="ARBA00022598"/>
    </source>
</evidence>
<feature type="short sequence motif" description="'HIGH' region" evidence="11">
    <location>
        <begin position="134"/>
        <end position="144"/>
    </location>
</feature>
<evidence type="ECO:0000259" key="14">
    <source>
        <dbReference type="SMART" id="SM01016"/>
    </source>
</evidence>
<evidence type="ECO:0000259" key="13">
    <source>
        <dbReference type="SMART" id="SM00836"/>
    </source>
</evidence>
<dbReference type="PANTHER" id="PTHR11956:SF5">
    <property type="entry name" value="ARGININE--TRNA LIGASE, CYTOPLASMIC"/>
    <property type="match status" value="1"/>
</dbReference>
<dbReference type="NCBIfam" id="TIGR00456">
    <property type="entry name" value="argS"/>
    <property type="match status" value="1"/>
</dbReference>
<keyword evidence="9 11" id="KW-0030">Aminoacyl-tRNA synthetase</keyword>
<dbReference type="FunFam" id="3.40.50.620:FF:000062">
    <property type="entry name" value="Arginine--tRNA ligase"/>
    <property type="match status" value="1"/>
</dbReference>
<keyword evidence="6 11" id="KW-0547">Nucleotide-binding</keyword>
<dbReference type="Gene3D" id="3.40.50.620">
    <property type="entry name" value="HUPs"/>
    <property type="match status" value="1"/>
</dbReference>
<dbReference type="GO" id="GO:0006420">
    <property type="term" value="P:arginyl-tRNA aminoacylation"/>
    <property type="evidence" value="ECO:0007669"/>
    <property type="project" value="UniProtKB-UniRule"/>
</dbReference>
<dbReference type="EMBL" id="PDJQ01000001">
    <property type="protein sequence ID" value="PFG74609.1"/>
    <property type="molecule type" value="Genomic_DNA"/>
</dbReference>
<dbReference type="InterPro" id="IPR014729">
    <property type="entry name" value="Rossmann-like_a/b/a_fold"/>
</dbReference>
<comment type="similarity">
    <text evidence="2 11 12">Belongs to the class-I aminoacyl-tRNA synthetase family.</text>
</comment>
<comment type="catalytic activity">
    <reaction evidence="10 11">
        <text>tRNA(Arg) + L-arginine + ATP = L-arginyl-tRNA(Arg) + AMP + diphosphate</text>
        <dbReference type="Rhea" id="RHEA:20301"/>
        <dbReference type="Rhea" id="RHEA-COMP:9658"/>
        <dbReference type="Rhea" id="RHEA-COMP:9673"/>
        <dbReference type="ChEBI" id="CHEBI:30616"/>
        <dbReference type="ChEBI" id="CHEBI:32682"/>
        <dbReference type="ChEBI" id="CHEBI:33019"/>
        <dbReference type="ChEBI" id="CHEBI:78442"/>
        <dbReference type="ChEBI" id="CHEBI:78513"/>
        <dbReference type="ChEBI" id="CHEBI:456215"/>
        <dbReference type="EC" id="6.1.1.19"/>
    </reaction>
</comment>
<evidence type="ECO:0000256" key="11">
    <source>
        <dbReference type="HAMAP-Rule" id="MF_00123"/>
    </source>
</evidence>
<keyword evidence="7 11" id="KW-0067">ATP-binding</keyword>
<dbReference type="InterPro" id="IPR001412">
    <property type="entry name" value="aa-tRNA-synth_I_CS"/>
</dbReference>
<evidence type="ECO:0000256" key="3">
    <source>
        <dbReference type="ARBA" id="ARBA00011245"/>
    </source>
</evidence>
<dbReference type="HAMAP" id="MF_00123">
    <property type="entry name" value="Arg_tRNA_synth"/>
    <property type="match status" value="1"/>
</dbReference>
<name>A0A2A9HIF8_TEPT2</name>
<comment type="caution">
    <text evidence="15">The sequence shown here is derived from an EMBL/GenBank/DDBJ whole genome shotgun (WGS) entry which is preliminary data.</text>
</comment>
<evidence type="ECO:0000256" key="2">
    <source>
        <dbReference type="ARBA" id="ARBA00005594"/>
    </source>
</evidence>
<keyword evidence="5 11" id="KW-0436">Ligase</keyword>
<dbReference type="GO" id="GO:0005737">
    <property type="term" value="C:cytoplasm"/>
    <property type="evidence" value="ECO:0007669"/>
    <property type="project" value="UniProtKB-SubCell"/>
</dbReference>
<dbReference type="Gene3D" id="3.30.1360.70">
    <property type="entry name" value="Arginyl tRNA synthetase N-terminal domain"/>
    <property type="match status" value="1"/>
</dbReference>
<evidence type="ECO:0000256" key="12">
    <source>
        <dbReference type="RuleBase" id="RU363038"/>
    </source>
</evidence>
<dbReference type="SUPFAM" id="SSF55190">
    <property type="entry name" value="Arginyl-tRNA synthetase (ArgRS), N-terminal 'additional' domain"/>
    <property type="match status" value="1"/>
</dbReference>
<dbReference type="RefSeq" id="WP_098503986.1">
    <property type="nucleotide sequence ID" value="NZ_PDJQ01000001.1"/>
</dbReference>
<dbReference type="Pfam" id="PF00750">
    <property type="entry name" value="tRNA-synt_1d"/>
    <property type="match status" value="2"/>
</dbReference>
<dbReference type="SMART" id="SM01016">
    <property type="entry name" value="Arg_tRNA_synt_N"/>
    <property type="match status" value="1"/>
</dbReference>
<organism evidence="15 16">
    <name type="scientific">Tepidiforma thermophila (strain KCTC 52669 / CGMCC 1.13589 / G233)</name>
    <dbReference type="NCBI Taxonomy" id="2761530"/>
    <lineage>
        <taxon>Bacteria</taxon>
        <taxon>Bacillati</taxon>
        <taxon>Chloroflexota</taxon>
        <taxon>Tepidiformia</taxon>
        <taxon>Tepidiformales</taxon>
        <taxon>Tepidiformaceae</taxon>
        <taxon>Tepidiforma</taxon>
    </lineage>
</organism>
<evidence type="ECO:0000256" key="9">
    <source>
        <dbReference type="ARBA" id="ARBA00023146"/>
    </source>
</evidence>
<dbReference type="SUPFAM" id="SSF52374">
    <property type="entry name" value="Nucleotidylyl transferase"/>
    <property type="match status" value="1"/>
</dbReference>
<evidence type="ECO:0000256" key="7">
    <source>
        <dbReference type="ARBA" id="ARBA00022840"/>
    </source>
</evidence>
<dbReference type="PROSITE" id="PS00178">
    <property type="entry name" value="AA_TRNA_LIGASE_I"/>
    <property type="match status" value="1"/>
</dbReference>
<feature type="domain" description="DALR anticodon binding" evidence="13">
    <location>
        <begin position="441"/>
        <end position="566"/>
    </location>
</feature>
<feature type="domain" description="Arginyl tRNA synthetase N-terminal" evidence="14">
    <location>
        <begin position="9"/>
        <end position="97"/>
    </location>
</feature>
<dbReference type="FunFam" id="1.10.730.10:FF:000008">
    <property type="entry name" value="Arginine--tRNA ligase"/>
    <property type="match status" value="1"/>
</dbReference>
<comment type="subunit">
    <text evidence="3 11">Monomer.</text>
</comment>
<proteinExistence type="inferred from homology"/>
<evidence type="ECO:0000313" key="15">
    <source>
        <dbReference type="EMBL" id="PFG74609.1"/>
    </source>
</evidence>
<keyword evidence="16" id="KW-1185">Reference proteome</keyword>
<dbReference type="InterPro" id="IPR001278">
    <property type="entry name" value="Arg-tRNA-ligase"/>
</dbReference>
<dbReference type="Gene3D" id="1.10.730.10">
    <property type="entry name" value="Isoleucyl-tRNA Synthetase, Domain 1"/>
    <property type="match status" value="1"/>
</dbReference>
<evidence type="ECO:0000256" key="6">
    <source>
        <dbReference type="ARBA" id="ARBA00022741"/>
    </source>
</evidence>
<accession>A0A2A9HIF8</accession>
<dbReference type="Proteomes" id="UP000223071">
    <property type="component" value="Unassembled WGS sequence"/>
</dbReference>
<dbReference type="GO" id="GO:0004814">
    <property type="term" value="F:arginine-tRNA ligase activity"/>
    <property type="evidence" value="ECO:0007669"/>
    <property type="project" value="UniProtKB-UniRule"/>
</dbReference>
<evidence type="ECO:0000313" key="16">
    <source>
        <dbReference type="Proteomes" id="UP000223071"/>
    </source>
</evidence>
<dbReference type="AlphaFoldDB" id="A0A2A9HIF8"/>
<dbReference type="CDD" id="cd00671">
    <property type="entry name" value="ArgRS_core"/>
    <property type="match status" value="1"/>
</dbReference>
<evidence type="ECO:0000256" key="1">
    <source>
        <dbReference type="ARBA" id="ARBA00004496"/>
    </source>
</evidence>
<dbReference type="PANTHER" id="PTHR11956">
    <property type="entry name" value="ARGINYL-TRNA SYNTHETASE"/>
    <property type="match status" value="1"/>
</dbReference>
<keyword evidence="8 11" id="KW-0648">Protein biosynthesis</keyword>
<evidence type="ECO:0000256" key="4">
    <source>
        <dbReference type="ARBA" id="ARBA00022490"/>
    </source>
</evidence>
<dbReference type="InterPro" id="IPR036695">
    <property type="entry name" value="Arg-tRNA-synth_N_sf"/>
</dbReference>
<keyword evidence="4 11" id="KW-0963">Cytoplasm</keyword>
<comment type="subcellular location">
    <subcellularLocation>
        <location evidence="1 11">Cytoplasm</location>
    </subcellularLocation>
</comment>
<dbReference type="EC" id="6.1.1.19" evidence="11"/>
<dbReference type="GO" id="GO:0005524">
    <property type="term" value="F:ATP binding"/>
    <property type="evidence" value="ECO:0007669"/>
    <property type="project" value="UniProtKB-UniRule"/>
</dbReference>
<sequence>MPDTRTIRTHLESIVAEAARAAISAGDLPDVAIPGAAIERPKDAANGDFASTLPLRLARAAMRPPLEIAQAIAKHIPADPAIEPASVAPPGFVNFRLSVPFLQQQVEHIIAAGQAYADLELGAGRSAQVEFVSANPTGPLHVGNGRGAAIGDALANALAAAGYRVEREYYINDAGTQTDYFAETLYARYQQLFGRDVPIPPDGYPGEYMVELAREVKERHGDAFLRPPGEPMPPELGALGIELMVARIRATLERFGVRYDRWYSEKSLYQPGGAYEQAMAILRQAGMLVEREGALWFASSELGEDKDNVVVRSDGRPTYYASDIAYHWEKFIRRGFDLVVDVWGADHHGHVSRLKTATRAVGADPEALHILLYQLVTLKRGGEVVRLSKREGEIITLDELIDEVGTDAARFFFLLRSPGAQMDFDLDLAVRQSSENPVYYVQYAHARLCSILERAKEQGLTPEGGDVARLTAPHELALIREMMRLADVIETVATRFEPQHLPHYAQDLATAFHAFNDAFKQQNDPGLKVITDDEALSRARLRLVLAARIALARVLGLMGMSAPERM</sequence>
<dbReference type="InterPro" id="IPR035684">
    <property type="entry name" value="ArgRS_core"/>
</dbReference>
<dbReference type="InterPro" id="IPR008909">
    <property type="entry name" value="DALR_anticod-bd"/>
</dbReference>
<dbReference type="SUPFAM" id="SSF47323">
    <property type="entry name" value="Anticodon-binding domain of a subclass of class I aminoacyl-tRNA synthetases"/>
    <property type="match status" value="1"/>
</dbReference>
<dbReference type="Pfam" id="PF03485">
    <property type="entry name" value="Arg_tRNA_synt_N"/>
    <property type="match status" value="1"/>
</dbReference>
<reference evidence="15 16" key="1">
    <citation type="submission" date="2017-09" db="EMBL/GenBank/DDBJ databases">
        <title>Sequencing the genomes of two abundant thermophiles in Great Basin hot springs: Thermocrinis jamiesonii and novel Chloroflexi Thermoflexus hugenholtzii.</title>
        <authorList>
            <person name="Hedlund B."/>
        </authorList>
    </citation>
    <scope>NUCLEOTIDE SEQUENCE [LARGE SCALE GENOMIC DNA]</scope>
    <source>
        <strain evidence="15 16">G233</strain>
    </source>
</reference>
<protein>
    <recommendedName>
        <fullName evidence="11">Arginine--tRNA ligase</fullName>
        <ecNumber evidence="11">6.1.1.19</ecNumber>
    </recommendedName>
    <alternativeName>
        <fullName evidence="11">Arginyl-tRNA synthetase</fullName>
        <shortName evidence="11">ArgRS</shortName>
    </alternativeName>
</protein>
<dbReference type="InterPro" id="IPR009080">
    <property type="entry name" value="tRNAsynth_Ia_anticodon-bd"/>
</dbReference>
<evidence type="ECO:0000256" key="8">
    <source>
        <dbReference type="ARBA" id="ARBA00022917"/>
    </source>
</evidence>
<dbReference type="Pfam" id="PF05746">
    <property type="entry name" value="DALR_1"/>
    <property type="match status" value="1"/>
</dbReference>
<dbReference type="PRINTS" id="PR01038">
    <property type="entry name" value="TRNASYNTHARG"/>
</dbReference>